<protein>
    <submittedName>
        <fullName evidence="3">Membrane protein</fullName>
    </submittedName>
</protein>
<feature type="transmembrane region" description="Helical" evidence="1">
    <location>
        <begin position="164"/>
        <end position="184"/>
    </location>
</feature>
<dbReference type="Proteomes" id="UP000029914">
    <property type="component" value="Chromosome"/>
</dbReference>
<keyword evidence="1" id="KW-0472">Membrane</keyword>
<dbReference type="HOGENOM" id="CLU_037932_0_0_11"/>
<dbReference type="STRING" id="558173.CDOO_12785"/>
<feature type="transmembrane region" description="Helical" evidence="1">
    <location>
        <begin position="355"/>
        <end position="375"/>
    </location>
</feature>
<feature type="transmembrane region" description="Helical" evidence="1">
    <location>
        <begin position="16"/>
        <end position="37"/>
    </location>
</feature>
<evidence type="ECO:0000259" key="2">
    <source>
        <dbReference type="Pfam" id="PF13473"/>
    </source>
</evidence>
<dbReference type="Pfam" id="PF13473">
    <property type="entry name" value="Cupredoxin_1"/>
    <property type="match status" value="1"/>
</dbReference>
<dbReference type="InterPro" id="IPR028096">
    <property type="entry name" value="EfeO_Cupredoxin"/>
</dbReference>
<dbReference type="eggNOG" id="COG3794">
    <property type="taxonomic scope" value="Bacteria"/>
</dbReference>
<evidence type="ECO:0000313" key="4">
    <source>
        <dbReference type="Proteomes" id="UP000029914"/>
    </source>
</evidence>
<gene>
    <name evidence="3" type="ORF">CDOO_12785</name>
</gene>
<name>A0A097IIT7_9CORY</name>
<organism evidence="3 4">
    <name type="scientific">Corynebacterium doosanense CAU 212 = DSM 45436</name>
    <dbReference type="NCBI Taxonomy" id="558173"/>
    <lineage>
        <taxon>Bacteria</taxon>
        <taxon>Bacillati</taxon>
        <taxon>Actinomycetota</taxon>
        <taxon>Actinomycetes</taxon>
        <taxon>Mycobacteriales</taxon>
        <taxon>Corynebacteriaceae</taxon>
        <taxon>Corynebacterium</taxon>
    </lineage>
</organism>
<feature type="domain" description="EfeO-type cupredoxin-like" evidence="2">
    <location>
        <begin position="433"/>
        <end position="501"/>
    </location>
</feature>
<dbReference type="AlphaFoldDB" id="A0A097IIT7"/>
<feature type="transmembrane region" description="Helical" evidence="1">
    <location>
        <begin position="332"/>
        <end position="349"/>
    </location>
</feature>
<proteinExistence type="predicted"/>
<feature type="transmembrane region" description="Helical" evidence="1">
    <location>
        <begin position="123"/>
        <end position="144"/>
    </location>
</feature>
<dbReference type="SUPFAM" id="SSF49503">
    <property type="entry name" value="Cupredoxins"/>
    <property type="match status" value="1"/>
</dbReference>
<evidence type="ECO:0000313" key="3">
    <source>
        <dbReference type="EMBL" id="AIT62039.1"/>
    </source>
</evidence>
<accession>A0A097IIT7</accession>
<keyword evidence="1" id="KW-0812">Transmembrane</keyword>
<evidence type="ECO:0000256" key="1">
    <source>
        <dbReference type="SAM" id="Phobius"/>
    </source>
</evidence>
<dbReference type="KEGG" id="cdo:CDOO_12785"/>
<keyword evidence="1" id="KW-1133">Transmembrane helix</keyword>
<dbReference type="InterPro" id="IPR008972">
    <property type="entry name" value="Cupredoxin"/>
</dbReference>
<keyword evidence="4" id="KW-1185">Reference proteome</keyword>
<sequence>MLFLVAGLTHVLIPNYRWVLIHIFTLGVLTNSIVLWSQHLTEKFLQQKLPETARPWQLRRMMILQAGIVLIIAGQWTAGILPGHWILTQVGATIVAGILLWHAAVLGGQWWRAPRAKAFRPAVAGYVGASLALPVGALFGAALATELPGDWQDRVRGAHVIVNLGGFVGLAAASSLTVLFPAIWRTSGLRNHATPMLTLIAAGVLTATTGMLLDARPAVSTGLLIVVAGWIVGLQGWIANTITVLRDPRDRVTYPPVSILMAVLWLVGTLSFYGVRIQLSDAPAHDVPLPTTALLVGFAAQLLIGVMSYLLPTTMGGGPSAVRAGLREMNRVGLFRLTLINLGLAVWLASGNSWIRVVMSMLCLGSLAVFVLLLVRSVRAQRRVLMKEAEGPVVDPGARPAWNQVTAGMAVVALILSLFGGLNGSQGATPATTQATGAESVTEVEVTTRGMTFVPDRIEVPEGDQLTVTFTNTDSMDHELKFANGVQSGRLGEGESVELDLGVVTTDIHGWCTIAGHQAQGMVIDIVVVP</sequence>
<feature type="transmembrane region" description="Helical" evidence="1">
    <location>
        <begin position="252"/>
        <end position="273"/>
    </location>
</feature>
<feature type="transmembrane region" description="Helical" evidence="1">
    <location>
        <begin position="293"/>
        <end position="311"/>
    </location>
</feature>
<dbReference type="OrthoDB" id="345021at2"/>
<dbReference type="Gene3D" id="2.60.40.420">
    <property type="entry name" value="Cupredoxins - blue copper proteins"/>
    <property type="match status" value="1"/>
</dbReference>
<feature type="transmembrane region" description="Helical" evidence="1">
    <location>
        <begin position="196"/>
        <end position="213"/>
    </location>
</feature>
<feature type="transmembrane region" description="Helical" evidence="1">
    <location>
        <begin position="219"/>
        <end position="240"/>
    </location>
</feature>
<feature type="transmembrane region" description="Helical" evidence="1">
    <location>
        <begin position="90"/>
        <end position="111"/>
    </location>
</feature>
<reference evidence="3 4" key="1">
    <citation type="submission" date="2013-09" db="EMBL/GenBank/DDBJ databases">
        <title>Complete genome sequence of Corynebacterium doosanense CAU 212(T) (=DSM 45436(T)), isolated from activated sludge.</title>
        <authorList>
            <person name="Schaffert L."/>
            <person name="Albersmeier A."/>
            <person name="Kalinowski J."/>
            <person name="Ruckert C."/>
        </authorList>
    </citation>
    <scope>NUCLEOTIDE SEQUENCE [LARGE SCALE GENOMIC DNA]</scope>
    <source>
        <strain evidence="3 4">CAU 212</strain>
    </source>
</reference>
<feature type="transmembrane region" description="Helical" evidence="1">
    <location>
        <begin position="58"/>
        <end position="78"/>
    </location>
</feature>
<dbReference type="EMBL" id="CP006764">
    <property type="protein sequence ID" value="AIT62039.1"/>
    <property type="molecule type" value="Genomic_DNA"/>
</dbReference>